<reference evidence="3 4" key="1">
    <citation type="submission" date="2018-06" db="EMBL/GenBank/DDBJ databases">
        <title>Sphaerisporangium craniellae sp. nov., isolated from a marine sponge in the South China Sea.</title>
        <authorList>
            <person name="Li L."/>
        </authorList>
    </citation>
    <scope>NUCLEOTIDE SEQUENCE [LARGE SCALE GENOMIC DNA]</scope>
    <source>
        <strain evidence="3 4">CCTCC AA 208026</strain>
    </source>
</reference>
<feature type="compositionally biased region" description="Pro residues" evidence="1">
    <location>
        <begin position="212"/>
        <end position="245"/>
    </location>
</feature>
<feature type="region of interest" description="Disordered" evidence="1">
    <location>
        <begin position="203"/>
        <end position="278"/>
    </location>
</feature>
<keyword evidence="4" id="KW-1185">Reference proteome</keyword>
<gene>
    <name evidence="3" type="ORF">DQ384_27670</name>
</gene>
<organism evidence="3 4">
    <name type="scientific">Sphaerisporangium album</name>
    <dbReference type="NCBI Taxonomy" id="509200"/>
    <lineage>
        <taxon>Bacteria</taxon>
        <taxon>Bacillati</taxon>
        <taxon>Actinomycetota</taxon>
        <taxon>Actinomycetes</taxon>
        <taxon>Streptosporangiales</taxon>
        <taxon>Streptosporangiaceae</taxon>
        <taxon>Sphaerisporangium</taxon>
    </lineage>
</organism>
<protein>
    <submittedName>
        <fullName evidence="3">Uncharacterized protein</fullName>
    </submittedName>
</protein>
<keyword evidence="2" id="KW-0732">Signal</keyword>
<feature type="region of interest" description="Disordered" evidence="1">
    <location>
        <begin position="18"/>
        <end position="82"/>
    </location>
</feature>
<feature type="chain" id="PRO_5038859258" evidence="2">
    <location>
        <begin position="23"/>
        <end position="278"/>
    </location>
</feature>
<comment type="caution">
    <text evidence="3">The sequence shown here is derived from an EMBL/GenBank/DDBJ whole genome shotgun (WGS) entry which is preliminary data.</text>
</comment>
<evidence type="ECO:0000313" key="3">
    <source>
        <dbReference type="EMBL" id="RCG27047.1"/>
    </source>
</evidence>
<proteinExistence type="predicted"/>
<feature type="signal peptide" evidence="2">
    <location>
        <begin position="1"/>
        <end position="22"/>
    </location>
</feature>
<dbReference type="Proteomes" id="UP000253094">
    <property type="component" value="Unassembled WGS sequence"/>
</dbReference>
<evidence type="ECO:0000256" key="2">
    <source>
        <dbReference type="SAM" id="SignalP"/>
    </source>
</evidence>
<evidence type="ECO:0000313" key="4">
    <source>
        <dbReference type="Proteomes" id="UP000253094"/>
    </source>
</evidence>
<accession>A0A367FBH8</accession>
<dbReference type="EMBL" id="QOIL01000017">
    <property type="protein sequence ID" value="RCG27047.1"/>
    <property type="molecule type" value="Genomic_DNA"/>
</dbReference>
<sequence>MIFATATILVASGGMGVAAASAGTPEPPPATPTATDPGTPTPTDTASPTGSPTTSPTGDPTDLPTAPPVPTPSPTTPPQVPPLGPWAFLGTPHGEFVVATKDACVFVTVFTQTGEATVVAEDSITVRSQDGFEKVYAIDDTTRTFAGSRGNGEIQQGDWVSVSSASGTEQATAAYVYDLTRPIRNLWRGKDWWYTKQWKWRPGGSAKWRTPKPCPTPSIPPVPTPTATPTVPPTVTPTVTPPPTDLPTGTPTGTPTDVPTTPAPTPTGSETPSPTPTP</sequence>
<feature type="compositionally biased region" description="Low complexity" evidence="1">
    <location>
        <begin position="32"/>
        <end position="64"/>
    </location>
</feature>
<feature type="compositionally biased region" description="Low complexity" evidence="1">
    <location>
        <begin position="246"/>
        <end position="272"/>
    </location>
</feature>
<dbReference type="PRINTS" id="PR01217">
    <property type="entry name" value="PRICHEXTENSN"/>
</dbReference>
<evidence type="ECO:0000256" key="1">
    <source>
        <dbReference type="SAM" id="MobiDB-lite"/>
    </source>
</evidence>
<name>A0A367FBH8_9ACTN</name>
<feature type="compositionally biased region" description="Pro residues" evidence="1">
    <location>
        <begin position="65"/>
        <end position="82"/>
    </location>
</feature>
<dbReference type="AlphaFoldDB" id="A0A367FBH8"/>